<sequence length="68" mass="7368">IVSGTIITAIVLGLPTVGPLLFSALLSQDMFLAGSMVMLLTFLTVIGTFISDLLLLWLDPRIRYEKSA</sequence>
<feature type="non-terminal residue" evidence="2">
    <location>
        <position position="1"/>
    </location>
</feature>
<feature type="transmembrane region" description="Helical" evidence="1">
    <location>
        <begin position="37"/>
        <end position="58"/>
    </location>
</feature>
<accession>X1I9A2</accession>
<evidence type="ECO:0000313" key="2">
    <source>
        <dbReference type="EMBL" id="GAH65865.1"/>
    </source>
</evidence>
<evidence type="ECO:0000256" key="1">
    <source>
        <dbReference type="SAM" id="Phobius"/>
    </source>
</evidence>
<name>X1I9A2_9ZZZZ</name>
<gene>
    <name evidence="2" type="ORF">S03H2_48623</name>
</gene>
<organism evidence="2">
    <name type="scientific">marine sediment metagenome</name>
    <dbReference type="NCBI Taxonomy" id="412755"/>
    <lineage>
        <taxon>unclassified sequences</taxon>
        <taxon>metagenomes</taxon>
        <taxon>ecological metagenomes</taxon>
    </lineage>
</organism>
<keyword evidence="1" id="KW-1133">Transmembrane helix</keyword>
<evidence type="ECO:0008006" key="3">
    <source>
        <dbReference type="Google" id="ProtNLM"/>
    </source>
</evidence>
<comment type="caution">
    <text evidence="2">The sequence shown here is derived from an EMBL/GenBank/DDBJ whole genome shotgun (WGS) entry which is preliminary data.</text>
</comment>
<dbReference type="AlphaFoldDB" id="X1I9A2"/>
<keyword evidence="1" id="KW-0812">Transmembrane</keyword>
<reference evidence="2" key="1">
    <citation type="journal article" date="2014" name="Front. Microbiol.">
        <title>High frequency of phylogenetically diverse reductive dehalogenase-homologous genes in deep subseafloor sedimentary metagenomes.</title>
        <authorList>
            <person name="Kawai M."/>
            <person name="Futagami T."/>
            <person name="Toyoda A."/>
            <person name="Takaki Y."/>
            <person name="Nishi S."/>
            <person name="Hori S."/>
            <person name="Arai W."/>
            <person name="Tsubouchi T."/>
            <person name="Morono Y."/>
            <person name="Uchiyama I."/>
            <person name="Ito T."/>
            <person name="Fujiyama A."/>
            <person name="Inagaki F."/>
            <person name="Takami H."/>
        </authorList>
    </citation>
    <scope>NUCLEOTIDE SEQUENCE</scope>
    <source>
        <strain evidence="2">Expedition CK06-06</strain>
    </source>
</reference>
<proteinExistence type="predicted"/>
<protein>
    <recommendedName>
        <fullName evidence="3">ABC transmembrane type-1 domain-containing protein</fullName>
    </recommendedName>
</protein>
<dbReference type="EMBL" id="BARU01030669">
    <property type="protein sequence ID" value="GAH65865.1"/>
    <property type="molecule type" value="Genomic_DNA"/>
</dbReference>
<keyword evidence="1" id="KW-0472">Membrane</keyword>
<feature type="transmembrane region" description="Helical" evidence="1">
    <location>
        <begin position="6"/>
        <end position="25"/>
    </location>
</feature>